<dbReference type="GO" id="GO:0070139">
    <property type="term" value="F:SUMO-specific endopeptidase activity"/>
    <property type="evidence" value="ECO:0007669"/>
    <property type="project" value="TreeGrafter"/>
</dbReference>
<keyword evidence="5" id="KW-0378">Hydrolase</keyword>
<comment type="caution">
    <text evidence="8">The sequence shown here is derived from an EMBL/GenBank/DDBJ whole genome shotgun (WGS) entry which is preliminary data.</text>
</comment>
<organism evidence="8 9">
    <name type="scientific">Collybiopsis confluens</name>
    <dbReference type="NCBI Taxonomy" id="2823264"/>
    <lineage>
        <taxon>Eukaryota</taxon>
        <taxon>Fungi</taxon>
        <taxon>Dikarya</taxon>
        <taxon>Basidiomycota</taxon>
        <taxon>Agaricomycotina</taxon>
        <taxon>Agaricomycetes</taxon>
        <taxon>Agaricomycetidae</taxon>
        <taxon>Agaricales</taxon>
        <taxon>Marasmiineae</taxon>
        <taxon>Omphalotaceae</taxon>
        <taxon>Collybiopsis</taxon>
    </lineage>
</organism>
<proteinExistence type="inferred from homology"/>
<sequence>MSLPIPRPKKPPADNEFQQLFKDGHRFNRKFKQRKSYEHTPSAPIIAGSVPSALPRHLPPLARNLQQDTVKKTSEPRRQELSNAVAPVAKRPTDFETLSTILGISRQEVLEPDMAGDPKSPSRMGSSIPHPSGSGSSNSLVDVEAPSENLGRKLPNEYLAALLVRLIRGMNASDVDRLQPGNYLNDSLIEYGLRVQGGYERVKNWTLNKSNPGGTVDIFAKEFIVVPIHEENHWYLAMIHQPSLILTPMSLCAGGKGEARLYHRSLSDWM</sequence>
<gene>
    <name evidence="8" type="ORF">D9757_014812</name>
</gene>
<evidence type="ECO:0000256" key="2">
    <source>
        <dbReference type="ARBA" id="ARBA00022553"/>
    </source>
</evidence>
<evidence type="ECO:0000256" key="1">
    <source>
        <dbReference type="ARBA" id="ARBA00005234"/>
    </source>
</evidence>
<keyword evidence="4" id="KW-0833">Ubl conjugation pathway</keyword>
<dbReference type="PROSITE" id="PS50600">
    <property type="entry name" value="ULP_PROTEASE"/>
    <property type="match status" value="1"/>
</dbReference>
<feature type="region of interest" description="Disordered" evidence="6">
    <location>
        <begin position="106"/>
        <end position="142"/>
    </location>
</feature>
<evidence type="ECO:0000313" key="9">
    <source>
        <dbReference type="Proteomes" id="UP000518752"/>
    </source>
</evidence>
<dbReference type="PANTHER" id="PTHR46896:SF3">
    <property type="entry name" value="FI06413P-RELATED"/>
    <property type="match status" value="1"/>
</dbReference>
<reference evidence="8 9" key="1">
    <citation type="journal article" date="2020" name="ISME J.">
        <title>Uncovering the hidden diversity of litter-decomposition mechanisms in mushroom-forming fungi.</title>
        <authorList>
            <person name="Floudas D."/>
            <person name="Bentzer J."/>
            <person name="Ahren D."/>
            <person name="Johansson T."/>
            <person name="Persson P."/>
            <person name="Tunlid A."/>
        </authorList>
    </citation>
    <scope>NUCLEOTIDE SEQUENCE [LARGE SCALE GENOMIC DNA]</scope>
    <source>
        <strain evidence="8 9">CBS 406.79</strain>
    </source>
</reference>
<comment type="similarity">
    <text evidence="1">Belongs to the peptidase C48 family.</text>
</comment>
<evidence type="ECO:0000256" key="5">
    <source>
        <dbReference type="ARBA" id="ARBA00022801"/>
    </source>
</evidence>
<dbReference type="InterPro" id="IPR051947">
    <property type="entry name" value="Sentrin-specific_protease"/>
</dbReference>
<dbReference type="Pfam" id="PF02902">
    <property type="entry name" value="Peptidase_C48"/>
    <property type="match status" value="1"/>
</dbReference>
<feature type="compositionally biased region" description="Low complexity" evidence="6">
    <location>
        <begin position="125"/>
        <end position="139"/>
    </location>
</feature>
<dbReference type="GO" id="GO:0016926">
    <property type="term" value="P:protein desumoylation"/>
    <property type="evidence" value="ECO:0007669"/>
    <property type="project" value="TreeGrafter"/>
</dbReference>
<evidence type="ECO:0000313" key="8">
    <source>
        <dbReference type="EMBL" id="KAF5341425.1"/>
    </source>
</evidence>
<accession>A0A8H5FLB3</accession>
<evidence type="ECO:0000259" key="7">
    <source>
        <dbReference type="PROSITE" id="PS50600"/>
    </source>
</evidence>
<dbReference type="InterPro" id="IPR038765">
    <property type="entry name" value="Papain-like_cys_pep_sf"/>
</dbReference>
<dbReference type="GO" id="GO:0006508">
    <property type="term" value="P:proteolysis"/>
    <property type="evidence" value="ECO:0007669"/>
    <property type="project" value="UniProtKB-KW"/>
</dbReference>
<dbReference type="Gene3D" id="3.40.395.10">
    <property type="entry name" value="Adenoviral Proteinase, Chain A"/>
    <property type="match status" value="1"/>
</dbReference>
<feature type="region of interest" description="Disordered" evidence="6">
    <location>
        <begin position="33"/>
        <end position="57"/>
    </location>
</feature>
<dbReference type="Proteomes" id="UP000518752">
    <property type="component" value="Unassembled WGS sequence"/>
</dbReference>
<dbReference type="AlphaFoldDB" id="A0A8H5FLB3"/>
<dbReference type="InterPro" id="IPR003653">
    <property type="entry name" value="Peptidase_C48_C"/>
</dbReference>
<dbReference type="OrthoDB" id="442460at2759"/>
<evidence type="ECO:0000256" key="3">
    <source>
        <dbReference type="ARBA" id="ARBA00022670"/>
    </source>
</evidence>
<dbReference type="SUPFAM" id="SSF54001">
    <property type="entry name" value="Cysteine proteinases"/>
    <property type="match status" value="1"/>
</dbReference>
<keyword evidence="3" id="KW-0645">Protease</keyword>
<dbReference type="GO" id="GO:0005634">
    <property type="term" value="C:nucleus"/>
    <property type="evidence" value="ECO:0007669"/>
    <property type="project" value="TreeGrafter"/>
</dbReference>
<dbReference type="PANTHER" id="PTHR46896">
    <property type="entry name" value="SENTRIN-SPECIFIC PROTEASE"/>
    <property type="match status" value="1"/>
</dbReference>
<name>A0A8H5FLB3_9AGAR</name>
<dbReference type="GO" id="GO:0005737">
    <property type="term" value="C:cytoplasm"/>
    <property type="evidence" value="ECO:0007669"/>
    <property type="project" value="TreeGrafter"/>
</dbReference>
<evidence type="ECO:0000256" key="4">
    <source>
        <dbReference type="ARBA" id="ARBA00022786"/>
    </source>
</evidence>
<protein>
    <recommendedName>
        <fullName evidence="7">Ubiquitin-like protease family profile domain-containing protein</fullName>
    </recommendedName>
</protein>
<keyword evidence="9" id="KW-1185">Reference proteome</keyword>
<feature type="domain" description="Ubiquitin-like protease family profile" evidence="7">
    <location>
        <begin position="136"/>
        <end position="270"/>
    </location>
</feature>
<dbReference type="EMBL" id="JAACJN010000504">
    <property type="protein sequence ID" value="KAF5341425.1"/>
    <property type="molecule type" value="Genomic_DNA"/>
</dbReference>
<evidence type="ECO:0000256" key="6">
    <source>
        <dbReference type="SAM" id="MobiDB-lite"/>
    </source>
</evidence>
<keyword evidence="2" id="KW-0597">Phosphoprotein</keyword>